<keyword evidence="1" id="KW-0812">Transmembrane</keyword>
<evidence type="ECO:0000313" key="3">
    <source>
        <dbReference type="Proteomes" id="UP000297391"/>
    </source>
</evidence>
<keyword evidence="1" id="KW-0472">Membrane</keyword>
<feature type="transmembrane region" description="Helical" evidence="1">
    <location>
        <begin position="7"/>
        <end position="34"/>
    </location>
</feature>
<dbReference type="Proteomes" id="UP000297391">
    <property type="component" value="Unassembled WGS sequence"/>
</dbReference>
<gene>
    <name evidence="2" type="ORF">DYL59_14665</name>
</gene>
<dbReference type="AlphaFoldDB" id="A0A4Z0AR51"/>
<feature type="transmembrane region" description="Helical" evidence="1">
    <location>
        <begin position="46"/>
        <end position="69"/>
    </location>
</feature>
<evidence type="ECO:0000256" key="1">
    <source>
        <dbReference type="SAM" id="Phobius"/>
    </source>
</evidence>
<keyword evidence="1" id="KW-1133">Transmembrane helix</keyword>
<protein>
    <submittedName>
        <fullName evidence="2">Uncharacterized protein</fullName>
    </submittedName>
</protein>
<dbReference type="RefSeq" id="WP_135289842.1">
    <property type="nucleotide sequence ID" value="NZ_QUZU01000016.1"/>
</dbReference>
<evidence type="ECO:0000313" key="2">
    <source>
        <dbReference type="EMBL" id="TFY88629.1"/>
    </source>
</evidence>
<proteinExistence type="predicted"/>
<keyword evidence="3" id="KW-1185">Reference proteome</keyword>
<accession>A0A4Z0AR51</accession>
<comment type="caution">
    <text evidence="2">The sequence shown here is derived from an EMBL/GenBank/DDBJ whole genome shotgun (WGS) entry which is preliminary data.</text>
</comment>
<dbReference type="EMBL" id="QUZU01000016">
    <property type="protein sequence ID" value="TFY88629.1"/>
    <property type="molecule type" value="Genomic_DNA"/>
</dbReference>
<organism evidence="2 3">
    <name type="scientific">Pseudomonas kairouanensis</name>
    <dbReference type="NCBI Taxonomy" id="2293832"/>
    <lineage>
        <taxon>Bacteria</taxon>
        <taxon>Pseudomonadati</taxon>
        <taxon>Pseudomonadota</taxon>
        <taxon>Gammaproteobacteria</taxon>
        <taxon>Pseudomonadales</taxon>
        <taxon>Pseudomonadaceae</taxon>
        <taxon>Pseudomonas</taxon>
    </lineage>
</organism>
<reference evidence="2 3" key="1">
    <citation type="journal article" date="2019" name="Syst. Appl. Microbiol.">
        <title>New species of pathogenic Pseudomonas isolated from citrus in Tunisia: Proposal of Pseudomonas kairouanensis sp. nov. and Pseudomonas nabeulensis sp. nov.</title>
        <authorList>
            <person name="Oueslati M."/>
            <person name="Mulet M."/>
            <person name="Gomila M."/>
            <person name="Berge O."/>
            <person name="Hajlaoui M.R."/>
            <person name="Lalucat J."/>
            <person name="Sadfi-Zouaoui N."/>
            <person name="Garcia-Valdes E."/>
        </authorList>
    </citation>
    <scope>NUCLEOTIDE SEQUENCE [LARGE SCALE GENOMIC DNA]</scope>
    <source>
        <strain evidence="2 3">KC12</strain>
    </source>
</reference>
<name>A0A4Z0AR51_9PSED</name>
<sequence length="77" mass="8390">MKVVKGVVFVMLVVMVAVGVFNGLLVAVSAYFGPFYVSDAEQSRNFGIWLVGNVVVVVGAVVWYCSYLLRLRGIMGE</sequence>